<dbReference type="AlphaFoldDB" id="A0A837ILT9"/>
<dbReference type="Proteomes" id="UP000034462">
    <property type="component" value="Unassembled WGS sequence"/>
</dbReference>
<organism evidence="1 2">
    <name type="scientific">Candidatus Yanofskybacteria bacterium GW2011_GWC1_48_11</name>
    <dbReference type="NCBI Taxonomy" id="1619027"/>
    <lineage>
        <taxon>Bacteria</taxon>
        <taxon>Candidatus Yanofskyibacteriota</taxon>
    </lineage>
</organism>
<evidence type="ECO:0000313" key="1">
    <source>
        <dbReference type="EMBL" id="KKU93566.1"/>
    </source>
</evidence>
<gene>
    <name evidence="1" type="ORF">UY25_C0001G0059</name>
</gene>
<sequence>MVSQKPTGIFDFDGVLFPIVNGGSHIKQFIDLRVERLEEALGCTGRDVGFFLAAARILGLRGGVAEHGAWFILDAEQEIIVPSPLLEGLKTGDRIPPQDFERFVKGIGGIVYPGKSICLTAYPPRWMSPVQLRDRIREEWRGYPGNITASSIAADVWPPCLDKGLALGRFPGLDLERCFGVADSETDISWLKLLGTRVAAVSNADEELKKWVDGQGGKLLSKPLILGACEAIDFFAPPFEQ</sequence>
<dbReference type="EMBL" id="LCPH01000001">
    <property type="protein sequence ID" value="KKU93566.1"/>
    <property type="molecule type" value="Genomic_DNA"/>
</dbReference>
<dbReference type="Gene3D" id="3.40.50.1000">
    <property type="entry name" value="HAD superfamily/HAD-like"/>
    <property type="match status" value="1"/>
</dbReference>
<proteinExistence type="predicted"/>
<comment type="caution">
    <text evidence="1">The sequence shown here is derived from an EMBL/GenBank/DDBJ whole genome shotgun (WGS) entry which is preliminary data.</text>
</comment>
<dbReference type="InterPro" id="IPR023214">
    <property type="entry name" value="HAD_sf"/>
</dbReference>
<name>A0A837ILT9_9BACT</name>
<dbReference type="InterPro" id="IPR036412">
    <property type="entry name" value="HAD-like_sf"/>
</dbReference>
<reference evidence="1 2" key="1">
    <citation type="journal article" date="2015" name="Nature">
        <title>rRNA introns, odd ribosomes, and small enigmatic genomes across a large radiation of phyla.</title>
        <authorList>
            <person name="Brown C.T."/>
            <person name="Hug L.A."/>
            <person name="Thomas B.C."/>
            <person name="Sharon I."/>
            <person name="Castelle C.J."/>
            <person name="Singh A."/>
            <person name="Wilkins M.J."/>
            <person name="Williams K.H."/>
            <person name="Banfield J.F."/>
        </authorList>
    </citation>
    <scope>NUCLEOTIDE SEQUENCE [LARGE SCALE GENOMIC DNA]</scope>
</reference>
<protein>
    <submittedName>
        <fullName evidence="1">Uncharacterized protein</fullName>
    </submittedName>
</protein>
<accession>A0A837ILT9</accession>
<dbReference type="Gene3D" id="3.90.1070.10">
    <property type="match status" value="1"/>
</dbReference>
<dbReference type="SUPFAM" id="SSF56784">
    <property type="entry name" value="HAD-like"/>
    <property type="match status" value="1"/>
</dbReference>
<evidence type="ECO:0000313" key="2">
    <source>
        <dbReference type="Proteomes" id="UP000034462"/>
    </source>
</evidence>